<keyword evidence="2" id="KW-1185">Reference proteome</keyword>
<name>A0A498KNC7_MALDO</name>
<accession>A0A498KNC7</accession>
<gene>
    <name evidence="1" type="ORF">DVH24_026338</name>
</gene>
<evidence type="ECO:0000313" key="2">
    <source>
        <dbReference type="Proteomes" id="UP000290289"/>
    </source>
</evidence>
<dbReference type="AlphaFoldDB" id="A0A498KNC7"/>
<dbReference type="EMBL" id="RDQH01000328">
    <property type="protein sequence ID" value="RXI07202.1"/>
    <property type="molecule type" value="Genomic_DNA"/>
</dbReference>
<comment type="caution">
    <text evidence="1">The sequence shown here is derived from an EMBL/GenBank/DDBJ whole genome shotgun (WGS) entry which is preliminary data.</text>
</comment>
<protein>
    <submittedName>
        <fullName evidence="1">Uncharacterized protein</fullName>
    </submittedName>
</protein>
<sequence>MNIRKEIHFRFHQISVWFHSFQTEKGLKKLVTNLLLCCCHFGFCALHATAFQNQIREGIPIVEPGPVDKCEALKRLLALIAQCFQISNFFPEAVVFPCVCYLMLHRGRLTKLQVIKKQSIL</sequence>
<dbReference type="Proteomes" id="UP000290289">
    <property type="component" value="Chromosome 2"/>
</dbReference>
<organism evidence="1 2">
    <name type="scientific">Malus domestica</name>
    <name type="common">Apple</name>
    <name type="synonym">Pyrus malus</name>
    <dbReference type="NCBI Taxonomy" id="3750"/>
    <lineage>
        <taxon>Eukaryota</taxon>
        <taxon>Viridiplantae</taxon>
        <taxon>Streptophyta</taxon>
        <taxon>Embryophyta</taxon>
        <taxon>Tracheophyta</taxon>
        <taxon>Spermatophyta</taxon>
        <taxon>Magnoliopsida</taxon>
        <taxon>eudicotyledons</taxon>
        <taxon>Gunneridae</taxon>
        <taxon>Pentapetalae</taxon>
        <taxon>rosids</taxon>
        <taxon>fabids</taxon>
        <taxon>Rosales</taxon>
        <taxon>Rosaceae</taxon>
        <taxon>Amygdaloideae</taxon>
        <taxon>Maleae</taxon>
        <taxon>Malus</taxon>
    </lineage>
</organism>
<proteinExistence type="predicted"/>
<reference evidence="1 2" key="1">
    <citation type="submission" date="2018-10" db="EMBL/GenBank/DDBJ databases">
        <title>A high-quality apple genome assembly.</title>
        <authorList>
            <person name="Hu J."/>
        </authorList>
    </citation>
    <scope>NUCLEOTIDE SEQUENCE [LARGE SCALE GENOMIC DNA]</scope>
    <source>
        <strain evidence="2">cv. HFTH1</strain>
        <tissue evidence="1">Young leaf</tissue>
    </source>
</reference>
<evidence type="ECO:0000313" key="1">
    <source>
        <dbReference type="EMBL" id="RXI07202.1"/>
    </source>
</evidence>